<dbReference type="RefSeq" id="WP_090019226.1">
    <property type="nucleotide sequence ID" value="NZ_FNCE01000003.1"/>
</dbReference>
<evidence type="ECO:0000259" key="8">
    <source>
        <dbReference type="Pfam" id="PF22740"/>
    </source>
</evidence>
<proteinExistence type="inferred from homology"/>
<feature type="domain" description="HPr kinase/phosphorylase C-terminal" evidence="7">
    <location>
        <begin position="3"/>
        <end position="78"/>
    </location>
</feature>
<dbReference type="InterPro" id="IPR053930">
    <property type="entry name" value="RapZ-like_N"/>
</dbReference>
<dbReference type="GO" id="GO:0000155">
    <property type="term" value="F:phosphorelay sensor kinase activity"/>
    <property type="evidence" value="ECO:0007669"/>
    <property type="project" value="InterPro"/>
</dbReference>
<sequence>MTHRIHATCVALDGRGVVLRGPSGAGKSALALRLIAEAGAALVADDQTELTAHGGEAVATAPAGLPAAIEGRGAGLLAAPRIERAPVALVVDLVPGTTVRLPDPAEVTLDGITVPRAELDAGDPAAVAKVLLAVRGGCGAGSRPTPQDRTAMTEAPPPADPAAARRVVLVTGMSGAGRSTFLRALEDVGYEVVDNLPLHLLDAVVREDGRDTPVAIGIDIRSRSFAVEPFLDALDALRADPALAVTLAFLDCENAVLQRRYTETRRRHPLARERPVRDGIAAERRLVEPLRTRADMAIDTSTLDPKDLRHLAAAQLGLDRQAGMAIFVTSFAFREGVPREADLVFDVRFLRNPHSDPELRPLTGLDPAVGEHVCQDPDYPALRAGLAAMLRRLVPRYEREGKSYLTIAVGCTGGRHRSVAVAEDLAAILRGLGREPVLSHRDLGDSAGGAPA</sequence>
<dbReference type="InterPro" id="IPR011104">
    <property type="entry name" value="Hpr_kin/Pase_C"/>
</dbReference>
<feature type="binding site" evidence="4">
    <location>
        <begin position="172"/>
        <end position="179"/>
    </location>
    <ligand>
        <name>ATP</name>
        <dbReference type="ChEBI" id="CHEBI:30616"/>
    </ligand>
</feature>
<reference evidence="9 10" key="1">
    <citation type="submission" date="2016-10" db="EMBL/GenBank/DDBJ databases">
        <authorList>
            <person name="de Groot N.N."/>
        </authorList>
    </citation>
    <scope>NUCLEOTIDE SEQUENCE [LARGE SCALE GENOMIC DNA]</scope>
    <source>
        <strain evidence="9 10">DSM 25584</strain>
    </source>
</reference>
<evidence type="ECO:0000313" key="9">
    <source>
        <dbReference type="EMBL" id="SDF90167.1"/>
    </source>
</evidence>
<evidence type="ECO:0000256" key="3">
    <source>
        <dbReference type="ARBA" id="ARBA00023134"/>
    </source>
</evidence>
<dbReference type="PANTHER" id="PTHR30448:SF0">
    <property type="entry name" value="RNASE ADAPTER PROTEIN RAPZ"/>
    <property type="match status" value="1"/>
</dbReference>
<feature type="domain" description="RapZ C-terminal" evidence="8">
    <location>
        <begin position="324"/>
        <end position="443"/>
    </location>
</feature>
<dbReference type="NCBIfam" id="NF003828">
    <property type="entry name" value="PRK05416.1"/>
    <property type="match status" value="1"/>
</dbReference>
<evidence type="ECO:0000313" key="10">
    <source>
        <dbReference type="Proteomes" id="UP000199415"/>
    </source>
</evidence>
<dbReference type="SUPFAM" id="SSF53795">
    <property type="entry name" value="PEP carboxykinase-like"/>
    <property type="match status" value="1"/>
</dbReference>
<dbReference type="Pfam" id="PF07475">
    <property type="entry name" value="Hpr_kinase_C"/>
    <property type="match status" value="1"/>
</dbReference>
<dbReference type="SUPFAM" id="SSF52540">
    <property type="entry name" value="P-loop containing nucleoside triphosphate hydrolases"/>
    <property type="match status" value="1"/>
</dbReference>
<evidence type="ECO:0000256" key="4">
    <source>
        <dbReference type="HAMAP-Rule" id="MF_00636"/>
    </source>
</evidence>
<dbReference type="GO" id="GO:0005525">
    <property type="term" value="F:GTP binding"/>
    <property type="evidence" value="ECO:0007669"/>
    <property type="project" value="UniProtKB-UniRule"/>
</dbReference>
<dbReference type="AlphaFoldDB" id="A0A1G7PV30"/>
<keyword evidence="1 4" id="KW-0547">Nucleotide-binding</keyword>
<evidence type="ECO:0000256" key="5">
    <source>
        <dbReference type="SAM" id="MobiDB-lite"/>
    </source>
</evidence>
<evidence type="ECO:0000256" key="1">
    <source>
        <dbReference type="ARBA" id="ARBA00022741"/>
    </source>
</evidence>
<dbReference type="Pfam" id="PF03668">
    <property type="entry name" value="RapZ-like_N"/>
    <property type="match status" value="1"/>
</dbReference>
<feature type="domain" description="RapZ-like N-terminal" evidence="6">
    <location>
        <begin position="167"/>
        <end position="313"/>
    </location>
</feature>
<dbReference type="InterPro" id="IPR005337">
    <property type="entry name" value="RapZ-like"/>
</dbReference>
<feature type="binding site" evidence="4">
    <location>
        <begin position="219"/>
        <end position="222"/>
    </location>
    <ligand>
        <name>GTP</name>
        <dbReference type="ChEBI" id="CHEBI:37565"/>
    </ligand>
</feature>
<feature type="region of interest" description="Disordered" evidence="5">
    <location>
        <begin position="140"/>
        <end position="160"/>
    </location>
</feature>
<dbReference type="GO" id="GO:0005524">
    <property type="term" value="F:ATP binding"/>
    <property type="evidence" value="ECO:0007669"/>
    <property type="project" value="UniProtKB-UniRule"/>
</dbReference>
<dbReference type="CDD" id="cd01918">
    <property type="entry name" value="HprK_C"/>
    <property type="match status" value="1"/>
</dbReference>
<dbReference type="InterPro" id="IPR027417">
    <property type="entry name" value="P-loop_NTPase"/>
</dbReference>
<accession>A0A1G7PV30</accession>
<protein>
    <submittedName>
        <fullName evidence="9">RNase adaptor protein for sRNA GlmZ degradation, contains a P-loop ATPase domain</fullName>
    </submittedName>
</protein>
<organism evidence="9 10">
    <name type="scientific">Limimonas halophila</name>
    <dbReference type="NCBI Taxonomy" id="1082479"/>
    <lineage>
        <taxon>Bacteria</taxon>
        <taxon>Pseudomonadati</taxon>
        <taxon>Pseudomonadota</taxon>
        <taxon>Alphaproteobacteria</taxon>
        <taxon>Rhodospirillales</taxon>
        <taxon>Rhodovibrionaceae</taxon>
        <taxon>Limimonas</taxon>
    </lineage>
</organism>
<dbReference type="GO" id="GO:0006109">
    <property type="term" value="P:regulation of carbohydrate metabolic process"/>
    <property type="evidence" value="ECO:0007669"/>
    <property type="project" value="InterPro"/>
</dbReference>
<dbReference type="Proteomes" id="UP000199415">
    <property type="component" value="Unassembled WGS sequence"/>
</dbReference>
<dbReference type="HAMAP" id="MF_00636">
    <property type="entry name" value="RapZ_like"/>
    <property type="match status" value="1"/>
</dbReference>
<evidence type="ECO:0000259" key="7">
    <source>
        <dbReference type="Pfam" id="PF07475"/>
    </source>
</evidence>
<dbReference type="Gene3D" id="3.40.50.300">
    <property type="entry name" value="P-loop containing nucleotide triphosphate hydrolases"/>
    <property type="match status" value="1"/>
</dbReference>
<evidence type="ECO:0000256" key="2">
    <source>
        <dbReference type="ARBA" id="ARBA00022840"/>
    </source>
</evidence>
<gene>
    <name evidence="9" type="ORF">SAMN05216241_10386</name>
</gene>
<keyword evidence="2 4" id="KW-0067">ATP-binding</keyword>
<keyword evidence="10" id="KW-1185">Reference proteome</keyword>
<keyword evidence="3 4" id="KW-0342">GTP-binding</keyword>
<dbReference type="EMBL" id="FNCE01000003">
    <property type="protein sequence ID" value="SDF90167.1"/>
    <property type="molecule type" value="Genomic_DNA"/>
</dbReference>
<evidence type="ECO:0000259" key="6">
    <source>
        <dbReference type="Pfam" id="PF03668"/>
    </source>
</evidence>
<name>A0A1G7PV30_9PROT</name>
<dbReference type="InterPro" id="IPR053931">
    <property type="entry name" value="RapZ_C"/>
</dbReference>
<dbReference type="PANTHER" id="PTHR30448">
    <property type="entry name" value="RNASE ADAPTER PROTEIN RAPZ"/>
    <property type="match status" value="1"/>
</dbReference>
<dbReference type="OrthoDB" id="9784461at2"/>
<dbReference type="STRING" id="1082479.SAMN05216241_10386"/>
<dbReference type="Pfam" id="PF22740">
    <property type="entry name" value="PapZ_C"/>
    <property type="match status" value="1"/>
</dbReference>